<feature type="compositionally biased region" description="Basic residues" evidence="1">
    <location>
        <begin position="147"/>
        <end position="157"/>
    </location>
</feature>
<name>A0A6J4T4P8_9SPHN</name>
<dbReference type="AlphaFoldDB" id="A0A6J4T4P8"/>
<feature type="compositionally biased region" description="Basic and acidic residues" evidence="1">
    <location>
        <begin position="262"/>
        <end position="271"/>
    </location>
</feature>
<gene>
    <name evidence="2" type="ORF">AVDCRST_MAG31-1119</name>
</gene>
<proteinExistence type="predicted"/>
<feature type="compositionally biased region" description="Basic residues" evidence="1">
    <location>
        <begin position="213"/>
        <end position="222"/>
    </location>
</feature>
<feature type="non-terminal residue" evidence="2">
    <location>
        <position position="293"/>
    </location>
</feature>
<dbReference type="EMBL" id="CADCWA010000072">
    <property type="protein sequence ID" value="CAA9513345.1"/>
    <property type="molecule type" value="Genomic_DNA"/>
</dbReference>
<feature type="compositionally biased region" description="Basic and acidic residues" evidence="1">
    <location>
        <begin position="101"/>
        <end position="118"/>
    </location>
</feature>
<organism evidence="2">
    <name type="scientific">uncultured Sphingomonas sp</name>
    <dbReference type="NCBI Taxonomy" id="158754"/>
    <lineage>
        <taxon>Bacteria</taxon>
        <taxon>Pseudomonadati</taxon>
        <taxon>Pseudomonadota</taxon>
        <taxon>Alphaproteobacteria</taxon>
        <taxon>Sphingomonadales</taxon>
        <taxon>Sphingomonadaceae</taxon>
        <taxon>Sphingomonas</taxon>
        <taxon>environmental samples</taxon>
    </lineage>
</organism>
<evidence type="ECO:0000313" key="2">
    <source>
        <dbReference type="EMBL" id="CAA9513345.1"/>
    </source>
</evidence>
<feature type="compositionally biased region" description="Gly residues" evidence="1">
    <location>
        <begin position="161"/>
        <end position="175"/>
    </location>
</feature>
<feature type="region of interest" description="Disordered" evidence="1">
    <location>
        <begin position="49"/>
        <end position="223"/>
    </location>
</feature>
<dbReference type="GO" id="GO:0016740">
    <property type="term" value="F:transferase activity"/>
    <property type="evidence" value="ECO:0007669"/>
    <property type="project" value="UniProtKB-KW"/>
</dbReference>
<feature type="compositionally biased region" description="Low complexity" evidence="1">
    <location>
        <begin position="78"/>
        <end position="91"/>
    </location>
</feature>
<feature type="compositionally biased region" description="Basic and acidic residues" evidence="1">
    <location>
        <begin position="1"/>
        <end position="16"/>
    </location>
</feature>
<evidence type="ECO:0000256" key="1">
    <source>
        <dbReference type="SAM" id="MobiDB-lite"/>
    </source>
</evidence>
<keyword evidence="2" id="KW-0808">Transferase</keyword>
<keyword evidence="2" id="KW-0449">Lipoprotein</keyword>
<accession>A0A6J4T4P8</accession>
<feature type="region of interest" description="Disordered" evidence="1">
    <location>
        <begin position="235"/>
        <end position="293"/>
    </location>
</feature>
<protein>
    <submittedName>
        <fullName evidence="2">Prolipoprotein diacylglyceryl transferase</fullName>
    </submittedName>
</protein>
<feature type="region of interest" description="Disordered" evidence="1">
    <location>
        <begin position="1"/>
        <end position="23"/>
    </location>
</feature>
<feature type="non-terminal residue" evidence="2">
    <location>
        <position position="1"/>
    </location>
</feature>
<sequence length="293" mass="32247">EQSAKCIERDRLDRSRPVPGRARPRLLRTALVQPRLPRRHLPRLLVHAPADPRARRAHGPPPCRRPGLLRVARRDPGRTPWLRPLLPPRLLSGESAGDPEAVGRRHELPRRGDRHQPRDPLPGAQGAAELAAHPRLCRLRRSDRPVHRAARKLRQRRAVGGADGRALGGALSGGRCGRRRARPPAAPEPAVRSDPGGPRPVRHPELDVLAHPRPLRTGHAGRRLSVLLRPVPFRRGVRPRARRPPGRVRGGDRPAHGPMAVRSDDPRRRLPDGNGQRPAAAGGAVRGDGERGL</sequence>
<feature type="compositionally biased region" description="Basic residues" evidence="1">
    <location>
        <begin position="235"/>
        <end position="246"/>
    </location>
</feature>
<reference evidence="2" key="1">
    <citation type="submission" date="2020-02" db="EMBL/GenBank/DDBJ databases">
        <authorList>
            <person name="Meier V. D."/>
        </authorList>
    </citation>
    <scope>NUCLEOTIDE SEQUENCE</scope>
    <source>
        <strain evidence="2">AVDCRST_MAG31</strain>
    </source>
</reference>